<comment type="caution">
    <text evidence="3">The sequence shown here is derived from an EMBL/GenBank/DDBJ whole genome shotgun (WGS) entry which is preliminary data.</text>
</comment>
<accession>A0A5N4APY6</accession>
<evidence type="ECO:0000256" key="2">
    <source>
        <dbReference type="SAM" id="SignalP"/>
    </source>
</evidence>
<keyword evidence="2" id="KW-0732">Signal</keyword>
<dbReference type="Proteomes" id="UP000327044">
    <property type="component" value="Unassembled WGS sequence"/>
</dbReference>
<feature type="chain" id="PRO_5024294495" evidence="2">
    <location>
        <begin position="16"/>
        <end position="382"/>
    </location>
</feature>
<reference evidence="3 4" key="1">
    <citation type="journal article" date="2018" name="Elife">
        <title>Firefly genomes illuminate parallel origins of bioluminescence in beetles.</title>
        <authorList>
            <person name="Fallon T.R."/>
            <person name="Lower S.E."/>
            <person name="Chang C.H."/>
            <person name="Bessho-Uehara M."/>
            <person name="Martin G.J."/>
            <person name="Bewick A.J."/>
            <person name="Behringer M."/>
            <person name="Debat H.J."/>
            <person name="Wong I."/>
            <person name="Day J.C."/>
            <person name="Suvorov A."/>
            <person name="Silva C.J."/>
            <person name="Stanger-Hall K.F."/>
            <person name="Hall D.W."/>
            <person name="Schmitz R.J."/>
            <person name="Nelson D.R."/>
            <person name="Lewis S.M."/>
            <person name="Shigenobu S."/>
            <person name="Bybee S.M."/>
            <person name="Larracuente A.M."/>
            <person name="Oba Y."/>
            <person name="Weng J.K."/>
        </authorList>
    </citation>
    <scope>NUCLEOTIDE SEQUENCE [LARGE SCALE GENOMIC DNA]</scope>
    <source>
        <strain evidence="3">1611_PpyrPB1</strain>
        <tissue evidence="3">Whole body</tissue>
    </source>
</reference>
<feature type="region of interest" description="Disordered" evidence="1">
    <location>
        <begin position="106"/>
        <end position="138"/>
    </location>
</feature>
<evidence type="ECO:0000313" key="4">
    <source>
        <dbReference type="Proteomes" id="UP000327044"/>
    </source>
</evidence>
<feature type="non-terminal residue" evidence="3">
    <location>
        <position position="1"/>
    </location>
</feature>
<dbReference type="EMBL" id="VVIM01000005">
    <property type="protein sequence ID" value="KAB0799323.1"/>
    <property type="molecule type" value="Genomic_DNA"/>
</dbReference>
<evidence type="ECO:0000313" key="3">
    <source>
        <dbReference type="EMBL" id="KAB0799323.1"/>
    </source>
</evidence>
<feature type="signal peptide" evidence="2">
    <location>
        <begin position="1"/>
        <end position="15"/>
    </location>
</feature>
<keyword evidence="4" id="KW-1185">Reference proteome</keyword>
<evidence type="ECO:0000256" key="1">
    <source>
        <dbReference type="SAM" id="MobiDB-lite"/>
    </source>
</evidence>
<name>A0A5N4APY6_PHOPY</name>
<dbReference type="AlphaFoldDB" id="A0A5N4APY6"/>
<organism evidence="3 4">
    <name type="scientific">Photinus pyralis</name>
    <name type="common">Common eastern firefly</name>
    <name type="synonym">Lampyris pyralis</name>
    <dbReference type="NCBI Taxonomy" id="7054"/>
    <lineage>
        <taxon>Eukaryota</taxon>
        <taxon>Metazoa</taxon>
        <taxon>Ecdysozoa</taxon>
        <taxon>Arthropoda</taxon>
        <taxon>Hexapoda</taxon>
        <taxon>Insecta</taxon>
        <taxon>Pterygota</taxon>
        <taxon>Neoptera</taxon>
        <taxon>Endopterygota</taxon>
        <taxon>Coleoptera</taxon>
        <taxon>Polyphaga</taxon>
        <taxon>Elateriformia</taxon>
        <taxon>Elateroidea</taxon>
        <taxon>Lampyridae</taxon>
        <taxon>Lampyrinae</taxon>
        <taxon>Photinus</taxon>
    </lineage>
</organism>
<proteinExistence type="predicted"/>
<gene>
    <name evidence="3" type="ORF">PPYR_07203</name>
</gene>
<feature type="compositionally biased region" description="Low complexity" evidence="1">
    <location>
        <begin position="125"/>
        <end position="134"/>
    </location>
</feature>
<sequence>SLIVVIVSLVLSGECVPKAGNYSIGFEGFNSVGTNNHTSSAGHRPIGFENVHNRTYGYYTTPPPKRYPISTIKPSRPKVTKSPARYVTTMSPSKIAKKPLILMTTLKPSSTRKPPTTKPPKPKATHPTTKKPTVPTLPPSIYVKPNISKVLLPPRPPMIVDHTSNGKAMYVTTTINPIANAQNWDFTLFHHYLQNFTSKAEHTKQTIHQPTKGDTFSYYYDISHYYKNPHKASSIYKVQVNNIRNCATNTSKVMCLPNTNALCLTNGTIMCVTHLSATISCENGSKNCAITYVPCDVRFQTCPESEFYVGVPCVSNVLLLPSSNDFYQHVTLSPIEYCVTSVIQPKRLYSAVGPLFSILFQSVKKQYEMLSDNIFRYNNPVF</sequence>
<protein>
    <submittedName>
        <fullName evidence="3">Uncharacterized protein</fullName>
    </submittedName>
</protein>
<dbReference type="InParanoid" id="A0A5N4APY6"/>